<organism evidence="1 2">
    <name type="scientific">Chelonoidis abingdonii</name>
    <name type="common">Abingdon island giant tortoise</name>
    <name type="synonym">Testudo abingdonii</name>
    <dbReference type="NCBI Taxonomy" id="106734"/>
    <lineage>
        <taxon>Eukaryota</taxon>
        <taxon>Metazoa</taxon>
        <taxon>Chordata</taxon>
        <taxon>Craniata</taxon>
        <taxon>Vertebrata</taxon>
        <taxon>Euteleostomi</taxon>
        <taxon>Archelosauria</taxon>
        <taxon>Testudinata</taxon>
        <taxon>Testudines</taxon>
        <taxon>Cryptodira</taxon>
        <taxon>Durocryptodira</taxon>
        <taxon>Testudinoidea</taxon>
        <taxon>Testudinidae</taxon>
        <taxon>Chelonoidis</taxon>
    </lineage>
</organism>
<evidence type="ECO:0000313" key="1">
    <source>
        <dbReference type="Ensembl" id="ENSCABP00000021217.1"/>
    </source>
</evidence>
<evidence type="ECO:0000313" key="2">
    <source>
        <dbReference type="Proteomes" id="UP000694404"/>
    </source>
</evidence>
<dbReference type="Proteomes" id="UP000694404">
    <property type="component" value="Unplaced"/>
</dbReference>
<dbReference type="AlphaFoldDB" id="A0A8C0HA31"/>
<accession>A0A8C0HA31</accession>
<keyword evidence="2" id="KW-1185">Reference proteome</keyword>
<reference evidence="1" key="2">
    <citation type="submission" date="2025-09" db="UniProtKB">
        <authorList>
            <consortium name="Ensembl"/>
        </authorList>
    </citation>
    <scope>IDENTIFICATION</scope>
</reference>
<proteinExistence type="predicted"/>
<reference evidence="1" key="1">
    <citation type="submission" date="2025-08" db="UniProtKB">
        <authorList>
            <consortium name="Ensembl"/>
        </authorList>
    </citation>
    <scope>IDENTIFICATION</scope>
</reference>
<protein>
    <submittedName>
        <fullName evidence="1">Uncharacterized protein</fullName>
    </submittedName>
</protein>
<name>A0A8C0HA31_CHEAB</name>
<dbReference type="Ensembl" id="ENSCABT00000023238.1">
    <property type="protein sequence ID" value="ENSCABP00000021217.1"/>
    <property type="gene ID" value="ENSCABG00000015634.1"/>
</dbReference>
<sequence length="52" mass="5256">MCNTKMSAGSDDRLVASAIPPAEQEALVSSPGSGALRLLKGISGAKPSTPWT</sequence>